<keyword evidence="4" id="KW-0804">Transcription</keyword>
<dbReference type="PRINTS" id="PR00039">
    <property type="entry name" value="HTHLYSR"/>
</dbReference>
<dbReference type="InterPro" id="IPR036388">
    <property type="entry name" value="WH-like_DNA-bd_sf"/>
</dbReference>
<dbReference type="InterPro" id="IPR050950">
    <property type="entry name" value="HTH-type_LysR_regulators"/>
</dbReference>
<sequence>MNLRQLEHLVTLADEGAFARAAEKLHLSQPALTRSIQALEETLDLQLCDRHYRGIDLTPAGKLVVERARRVLLESRALDRDIKLFKGHSLGDVRFGVGPYPATVFVPGVIARLSQSCPQLALRTEAESWDTLLERLHGEAIDFFIAEKRAVPWTPKLAVVTLSTYECGWFARPQHPIFEKAKCTTANLREARIAAVPVPEAMREELRKRLRYKPSENLEFSAECNNFTTLKEIAECSDTAICGPLVAVRRELTAGTLRRIVLEDAKAFSMQFAIAYLAHRTLSPMAEKAIEAIVEYDRQLKEGETID</sequence>
<dbReference type="PANTHER" id="PTHR30419">
    <property type="entry name" value="HTH-TYPE TRANSCRIPTIONAL REGULATOR YBHD"/>
    <property type="match status" value="1"/>
</dbReference>
<dbReference type="Gene3D" id="3.40.190.10">
    <property type="entry name" value="Periplasmic binding protein-like II"/>
    <property type="match status" value="2"/>
</dbReference>
<evidence type="ECO:0000256" key="2">
    <source>
        <dbReference type="ARBA" id="ARBA00023015"/>
    </source>
</evidence>
<dbReference type="SUPFAM" id="SSF46785">
    <property type="entry name" value="Winged helix' DNA-binding domain"/>
    <property type="match status" value="1"/>
</dbReference>
<dbReference type="SUPFAM" id="SSF53850">
    <property type="entry name" value="Periplasmic binding protein-like II"/>
    <property type="match status" value="1"/>
</dbReference>
<protein>
    <submittedName>
        <fullName evidence="6">LysR family transcriptional regulator</fullName>
    </submittedName>
</protein>
<dbReference type="Pfam" id="PF00126">
    <property type="entry name" value="HTH_1"/>
    <property type="match status" value="1"/>
</dbReference>
<evidence type="ECO:0000313" key="6">
    <source>
        <dbReference type="EMBL" id="BCX68957.1"/>
    </source>
</evidence>
<dbReference type="EMBL" id="AP017423">
    <property type="protein sequence ID" value="BCX68957.1"/>
    <property type="molecule type" value="Genomic_DNA"/>
</dbReference>
<dbReference type="InterPro" id="IPR000847">
    <property type="entry name" value="LysR_HTH_N"/>
</dbReference>
<dbReference type="Pfam" id="PF03466">
    <property type="entry name" value="LysR_substrate"/>
    <property type="match status" value="1"/>
</dbReference>
<comment type="similarity">
    <text evidence="1">Belongs to the LysR transcriptional regulatory family.</text>
</comment>
<dbReference type="InterPro" id="IPR036390">
    <property type="entry name" value="WH_DNA-bd_sf"/>
</dbReference>
<dbReference type="PROSITE" id="PS50931">
    <property type="entry name" value="HTH_LYSR"/>
    <property type="match status" value="1"/>
</dbReference>
<proteinExistence type="inferred from homology"/>
<evidence type="ECO:0000256" key="3">
    <source>
        <dbReference type="ARBA" id="ARBA00023125"/>
    </source>
</evidence>
<evidence type="ECO:0000256" key="1">
    <source>
        <dbReference type="ARBA" id="ARBA00009437"/>
    </source>
</evidence>
<keyword evidence="3" id="KW-0238">DNA-binding</keyword>
<keyword evidence="2" id="KW-0805">Transcription regulation</keyword>
<dbReference type="InterPro" id="IPR005119">
    <property type="entry name" value="LysR_subst-bd"/>
</dbReference>
<reference evidence="6 7" key="1">
    <citation type="submission" date="2016-04" db="EMBL/GenBank/DDBJ databases">
        <title>Complete genome sequence of Pseudomonas sp. LAB-08 isolated from TCE contaminated aquifer soil.</title>
        <authorList>
            <person name="Dohra H."/>
            <person name="Suzuki K."/>
            <person name="Fatma A."/>
            <person name="Inuzuka Y."/>
            <person name="Honjo M."/>
            <person name="Tashiro Y."/>
            <person name="Futamata H."/>
        </authorList>
    </citation>
    <scope>NUCLEOTIDE SEQUENCE [LARGE SCALE GENOMIC DNA]</scope>
    <source>
        <strain evidence="6 7">LAB-08</strain>
    </source>
</reference>
<organism evidence="6 7">
    <name type="scientific">Pseudomonas izuensis</name>
    <dbReference type="NCBI Taxonomy" id="2684212"/>
    <lineage>
        <taxon>Bacteria</taxon>
        <taxon>Pseudomonadati</taxon>
        <taxon>Pseudomonadota</taxon>
        <taxon>Gammaproteobacteria</taxon>
        <taxon>Pseudomonadales</taxon>
        <taxon>Pseudomonadaceae</taxon>
        <taxon>Pseudomonas</taxon>
    </lineage>
</organism>
<accession>A0ABM7RWT0</accession>
<evidence type="ECO:0000259" key="5">
    <source>
        <dbReference type="PROSITE" id="PS50931"/>
    </source>
</evidence>
<gene>
    <name evidence="6" type="ORF">LAB08_R35990</name>
</gene>
<dbReference type="Gene3D" id="1.10.10.10">
    <property type="entry name" value="Winged helix-like DNA-binding domain superfamily/Winged helix DNA-binding domain"/>
    <property type="match status" value="1"/>
</dbReference>
<feature type="domain" description="HTH lysR-type" evidence="5">
    <location>
        <begin position="1"/>
        <end position="58"/>
    </location>
</feature>
<keyword evidence="7" id="KW-1185">Reference proteome</keyword>
<evidence type="ECO:0000256" key="4">
    <source>
        <dbReference type="ARBA" id="ARBA00023163"/>
    </source>
</evidence>
<evidence type="ECO:0000313" key="7">
    <source>
        <dbReference type="Proteomes" id="UP000218595"/>
    </source>
</evidence>
<name>A0ABM7RWT0_9PSED</name>
<dbReference type="PANTHER" id="PTHR30419:SF8">
    <property type="entry name" value="NITROGEN ASSIMILATION TRANSCRIPTIONAL ACTIVATOR-RELATED"/>
    <property type="match status" value="1"/>
</dbReference>
<dbReference type="RefSeq" id="WP_172901592.1">
    <property type="nucleotide sequence ID" value="NZ_AP017423.2"/>
</dbReference>
<dbReference type="Proteomes" id="UP000218595">
    <property type="component" value="Chromosome"/>
</dbReference>